<name>A0AAV9DYF7_ACOCL</name>
<feature type="chain" id="PRO_5043373062" evidence="1">
    <location>
        <begin position="24"/>
        <end position="193"/>
    </location>
</feature>
<comment type="caution">
    <text evidence="2">The sequence shown here is derived from an EMBL/GenBank/DDBJ whole genome shotgun (WGS) entry which is preliminary data.</text>
</comment>
<evidence type="ECO:0000313" key="2">
    <source>
        <dbReference type="EMBL" id="KAK1306124.1"/>
    </source>
</evidence>
<evidence type="ECO:0000256" key="1">
    <source>
        <dbReference type="SAM" id="SignalP"/>
    </source>
</evidence>
<proteinExistence type="predicted"/>
<organism evidence="2 3">
    <name type="scientific">Acorus calamus</name>
    <name type="common">Sweet flag</name>
    <dbReference type="NCBI Taxonomy" id="4465"/>
    <lineage>
        <taxon>Eukaryota</taxon>
        <taxon>Viridiplantae</taxon>
        <taxon>Streptophyta</taxon>
        <taxon>Embryophyta</taxon>
        <taxon>Tracheophyta</taxon>
        <taxon>Spermatophyta</taxon>
        <taxon>Magnoliopsida</taxon>
        <taxon>Liliopsida</taxon>
        <taxon>Acoraceae</taxon>
        <taxon>Acorus</taxon>
    </lineage>
</organism>
<keyword evidence="3" id="KW-1185">Reference proteome</keyword>
<dbReference type="AlphaFoldDB" id="A0AAV9DYF7"/>
<accession>A0AAV9DYF7</accession>
<keyword evidence="1" id="KW-0732">Signal</keyword>
<feature type="signal peptide" evidence="1">
    <location>
        <begin position="1"/>
        <end position="23"/>
    </location>
</feature>
<dbReference type="Proteomes" id="UP001180020">
    <property type="component" value="Unassembled WGS sequence"/>
</dbReference>
<reference evidence="2" key="1">
    <citation type="journal article" date="2023" name="Nat. Commun.">
        <title>Diploid and tetraploid genomes of Acorus and the evolution of monocots.</title>
        <authorList>
            <person name="Ma L."/>
            <person name="Liu K.W."/>
            <person name="Li Z."/>
            <person name="Hsiao Y.Y."/>
            <person name="Qi Y."/>
            <person name="Fu T."/>
            <person name="Tang G.D."/>
            <person name="Zhang D."/>
            <person name="Sun W.H."/>
            <person name="Liu D.K."/>
            <person name="Li Y."/>
            <person name="Chen G.Z."/>
            <person name="Liu X.D."/>
            <person name="Liao X.Y."/>
            <person name="Jiang Y.T."/>
            <person name="Yu X."/>
            <person name="Hao Y."/>
            <person name="Huang J."/>
            <person name="Zhao X.W."/>
            <person name="Ke S."/>
            <person name="Chen Y.Y."/>
            <person name="Wu W.L."/>
            <person name="Hsu J.L."/>
            <person name="Lin Y.F."/>
            <person name="Huang M.D."/>
            <person name="Li C.Y."/>
            <person name="Huang L."/>
            <person name="Wang Z.W."/>
            <person name="Zhao X."/>
            <person name="Zhong W.Y."/>
            <person name="Peng D.H."/>
            <person name="Ahmad S."/>
            <person name="Lan S."/>
            <person name="Zhang J.S."/>
            <person name="Tsai W.C."/>
            <person name="Van de Peer Y."/>
            <person name="Liu Z.J."/>
        </authorList>
    </citation>
    <scope>NUCLEOTIDE SEQUENCE</scope>
    <source>
        <strain evidence="2">CP</strain>
    </source>
</reference>
<protein>
    <submittedName>
        <fullName evidence="2">Uncharacterized protein</fullName>
    </submittedName>
</protein>
<gene>
    <name evidence="2" type="ORF">QJS10_CPA10g00375</name>
</gene>
<evidence type="ECO:0000313" key="3">
    <source>
        <dbReference type="Proteomes" id="UP001180020"/>
    </source>
</evidence>
<sequence length="193" mass="22129">MAKALIWSVVVVVLMASAASVSAGDDTRCRWEHRMDDPVRPEDIHKLGYWSEFQSWRFSPLHIPNGISQRDGGVEVRLRLLHHHRPHRRHQGHRPGNSQPLHRRHALLHMWIPPTLFRRPEALHKRALLHLLQRSVTAAFHEAGVRRAHLPLSAFDRRRTELGFVSSSWVWSGGSLIGRIGCCRTSLVLGAYI</sequence>
<reference evidence="2" key="2">
    <citation type="submission" date="2023-06" db="EMBL/GenBank/DDBJ databases">
        <authorList>
            <person name="Ma L."/>
            <person name="Liu K.-W."/>
            <person name="Li Z."/>
            <person name="Hsiao Y.-Y."/>
            <person name="Qi Y."/>
            <person name="Fu T."/>
            <person name="Tang G."/>
            <person name="Zhang D."/>
            <person name="Sun W.-H."/>
            <person name="Liu D.-K."/>
            <person name="Li Y."/>
            <person name="Chen G.-Z."/>
            <person name="Liu X.-D."/>
            <person name="Liao X.-Y."/>
            <person name="Jiang Y.-T."/>
            <person name="Yu X."/>
            <person name="Hao Y."/>
            <person name="Huang J."/>
            <person name="Zhao X.-W."/>
            <person name="Ke S."/>
            <person name="Chen Y.-Y."/>
            <person name="Wu W.-L."/>
            <person name="Hsu J.-L."/>
            <person name="Lin Y.-F."/>
            <person name="Huang M.-D."/>
            <person name="Li C.-Y."/>
            <person name="Huang L."/>
            <person name="Wang Z.-W."/>
            <person name="Zhao X."/>
            <person name="Zhong W.-Y."/>
            <person name="Peng D.-H."/>
            <person name="Ahmad S."/>
            <person name="Lan S."/>
            <person name="Zhang J.-S."/>
            <person name="Tsai W.-C."/>
            <person name="Van De Peer Y."/>
            <person name="Liu Z.-J."/>
        </authorList>
    </citation>
    <scope>NUCLEOTIDE SEQUENCE</scope>
    <source>
        <strain evidence="2">CP</strain>
        <tissue evidence="2">Leaves</tissue>
    </source>
</reference>
<dbReference type="EMBL" id="JAUJYO010000010">
    <property type="protein sequence ID" value="KAK1306124.1"/>
    <property type="molecule type" value="Genomic_DNA"/>
</dbReference>